<evidence type="ECO:0000313" key="1">
    <source>
        <dbReference type="EMBL" id="OWM63729.1"/>
    </source>
</evidence>
<reference evidence="3" key="1">
    <citation type="journal article" date="2017" name="Plant J.">
        <title>The pomegranate (Punica granatum L.) genome and the genomics of punicalagin biosynthesis.</title>
        <authorList>
            <person name="Qin G."/>
            <person name="Xu C."/>
            <person name="Ming R."/>
            <person name="Tang H."/>
            <person name="Guyot R."/>
            <person name="Kramer E.M."/>
            <person name="Hu Y."/>
            <person name="Yi X."/>
            <person name="Qi Y."/>
            <person name="Xu X."/>
            <person name="Gao Z."/>
            <person name="Pan H."/>
            <person name="Jian J."/>
            <person name="Tian Y."/>
            <person name="Yue Z."/>
            <person name="Xu Y."/>
        </authorList>
    </citation>
    <scope>NUCLEOTIDE SEQUENCE [LARGE SCALE GENOMIC DNA]</scope>
    <source>
        <strain evidence="3">cv. Dabenzi</strain>
    </source>
</reference>
<sequence length="169" mass="19060">MKDLGSLHFFLGMEACTDGTKLYLTQSKYIHDILARTSMLEYKPISSPISSGSRLSLHDGDPFQDYSLYRSVVESLQYLSLTRPDITYTVNQVCQFMHCPTTAHWMAVKRILCYLKGIITYGLHIRPSPISSIHGFSDVDWAGNPDDRRSVSGFIVFLGSNPVSWSSKK</sequence>
<gene>
    <name evidence="1" type="ORF">CDL15_Pgr005991</name>
    <name evidence="2" type="ORF">CRG98_007547</name>
</gene>
<protein>
    <recommendedName>
        <fullName evidence="5">Reverse transcriptase Ty1/copia-type domain-containing protein</fullName>
    </recommendedName>
</protein>
<dbReference type="CDD" id="cd09272">
    <property type="entry name" value="RNase_HI_RT_Ty1"/>
    <property type="match status" value="1"/>
</dbReference>
<dbReference type="EMBL" id="MTKT01005880">
    <property type="protein sequence ID" value="OWM63729.1"/>
    <property type="molecule type" value="Genomic_DNA"/>
</dbReference>
<reference evidence="2 4" key="3">
    <citation type="submission" date="2017-11" db="EMBL/GenBank/DDBJ databases">
        <title>De-novo sequencing of pomegranate (Punica granatum L.) genome.</title>
        <authorList>
            <person name="Akparov Z."/>
            <person name="Amiraslanov A."/>
            <person name="Hajiyeva S."/>
            <person name="Abbasov M."/>
            <person name="Kaur K."/>
            <person name="Hamwieh A."/>
            <person name="Solovyev V."/>
            <person name="Salamov A."/>
            <person name="Braich B."/>
            <person name="Kosarev P."/>
            <person name="Mahmoud A."/>
            <person name="Hajiyev E."/>
            <person name="Babayeva S."/>
            <person name="Izzatullayeva V."/>
            <person name="Mammadov A."/>
            <person name="Mammadov A."/>
            <person name="Sharifova S."/>
            <person name="Ojaghi J."/>
            <person name="Eynullazada K."/>
            <person name="Bayramov B."/>
            <person name="Abdulazimova A."/>
            <person name="Shahmuradov I."/>
        </authorList>
    </citation>
    <scope>NUCLEOTIDE SEQUENCE [LARGE SCALE GENOMIC DNA]</scope>
    <source>
        <strain evidence="2">AG2017</strain>
        <strain evidence="4">cv. AG2017</strain>
        <tissue evidence="2">Leaf</tissue>
    </source>
</reference>
<name>A0A218VTW7_PUNGR</name>
<dbReference type="PANTHER" id="PTHR11439:SF455">
    <property type="entry name" value="RLK (RECEPTOR-LIKE PROTEIN KINASE) 8, PUTATIVE-RELATED"/>
    <property type="match status" value="1"/>
</dbReference>
<organism evidence="1 3">
    <name type="scientific">Punica granatum</name>
    <name type="common">Pomegranate</name>
    <dbReference type="NCBI Taxonomy" id="22663"/>
    <lineage>
        <taxon>Eukaryota</taxon>
        <taxon>Viridiplantae</taxon>
        <taxon>Streptophyta</taxon>
        <taxon>Embryophyta</taxon>
        <taxon>Tracheophyta</taxon>
        <taxon>Spermatophyta</taxon>
        <taxon>Magnoliopsida</taxon>
        <taxon>eudicotyledons</taxon>
        <taxon>Gunneridae</taxon>
        <taxon>Pentapetalae</taxon>
        <taxon>rosids</taxon>
        <taxon>malvids</taxon>
        <taxon>Myrtales</taxon>
        <taxon>Lythraceae</taxon>
        <taxon>Punica</taxon>
    </lineage>
</organism>
<evidence type="ECO:0008006" key="5">
    <source>
        <dbReference type="Google" id="ProtNLM"/>
    </source>
</evidence>
<reference evidence="1" key="2">
    <citation type="submission" date="2017-06" db="EMBL/GenBank/DDBJ databases">
        <title>The pomegranate genome and the genomics of punicalagin biosynthesis.</title>
        <authorList>
            <person name="Xu C."/>
        </authorList>
    </citation>
    <scope>NUCLEOTIDE SEQUENCE [LARGE SCALE GENOMIC DNA]</scope>
    <source>
        <tissue evidence="1">Fresh leaf</tissue>
    </source>
</reference>
<evidence type="ECO:0000313" key="2">
    <source>
        <dbReference type="EMBL" id="PKI72052.1"/>
    </source>
</evidence>
<dbReference type="Proteomes" id="UP000233551">
    <property type="component" value="Unassembled WGS sequence"/>
</dbReference>
<keyword evidence="4" id="KW-1185">Reference proteome</keyword>
<dbReference type="Proteomes" id="UP000197138">
    <property type="component" value="Unassembled WGS sequence"/>
</dbReference>
<dbReference type="EMBL" id="PGOL01000342">
    <property type="protein sequence ID" value="PKI72052.1"/>
    <property type="molecule type" value="Genomic_DNA"/>
</dbReference>
<dbReference type="AlphaFoldDB" id="A0A218VTW7"/>
<dbReference type="PANTHER" id="PTHR11439">
    <property type="entry name" value="GAG-POL-RELATED RETROTRANSPOSON"/>
    <property type="match status" value="1"/>
</dbReference>
<comment type="caution">
    <text evidence="1">The sequence shown here is derived from an EMBL/GenBank/DDBJ whole genome shotgun (WGS) entry which is preliminary data.</text>
</comment>
<proteinExistence type="predicted"/>
<evidence type="ECO:0000313" key="4">
    <source>
        <dbReference type="Proteomes" id="UP000233551"/>
    </source>
</evidence>
<dbReference type="STRING" id="22663.A0A218VTW7"/>
<evidence type="ECO:0000313" key="3">
    <source>
        <dbReference type="Proteomes" id="UP000197138"/>
    </source>
</evidence>
<accession>A0A218VTW7</accession>